<sequence>MYTVAETPVFKAYVSDYWTEDERGAFCAWLASNAEAGDVIPGSGGCRKVRWGRKGVGKRGGVRVIYYNVFADGVIWLLTIYGKNVAENIPAHELKLLKEMIDAAH</sequence>
<comment type="caution">
    <text evidence="1">The sequence shown here is derived from an EMBL/GenBank/DDBJ whole genome shotgun (WGS) entry which is preliminary data.</text>
</comment>
<dbReference type="InterPro" id="IPR009387">
    <property type="entry name" value="HigB-2"/>
</dbReference>
<organism evidence="1 2">
    <name type="scientific">Caballeronia pedi</name>
    <dbReference type="NCBI Taxonomy" id="1777141"/>
    <lineage>
        <taxon>Bacteria</taxon>
        <taxon>Pseudomonadati</taxon>
        <taxon>Pseudomonadota</taxon>
        <taxon>Betaproteobacteria</taxon>
        <taxon>Burkholderiales</taxon>
        <taxon>Burkholderiaceae</taxon>
        <taxon>Caballeronia</taxon>
    </lineage>
</organism>
<name>A0A158BHY4_9BURK</name>
<dbReference type="RefSeq" id="WP_061176004.1">
    <property type="nucleotide sequence ID" value="NZ_FCOE02000010.1"/>
</dbReference>
<dbReference type="AlphaFoldDB" id="A0A158BHY4"/>
<dbReference type="OrthoDB" id="197283at2"/>
<protein>
    <submittedName>
        <fullName evidence="1">Toxin HigB-2</fullName>
    </submittedName>
</protein>
<evidence type="ECO:0000313" key="1">
    <source>
        <dbReference type="EMBL" id="SAK69674.1"/>
    </source>
</evidence>
<reference evidence="1" key="1">
    <citation type="submission" date="2016-01" db="EMBL/GenBank/DDBJ databases">
        <authorList>
            <person name="Peeters C."/>
        </authorList>
    </citation>
    <scope>NUCLEOTIDE SEQUENCE [LARGE SCALE GENOMIC DNA]</scope>
    <source>
        <strain evidence="1">LMG 29323</strain>
    </source>
</reference>
<gene>
    <name evidence="1" type="primary">higB-2</name>
    <name evidence="1" type="ORF">AWB80_03592</name>
</gene>
<dbReference type="STRING" id="1777141.AWB80_03592"/>
<dbReference type="Proteomes" id="UP000054911">
    <property type="component" value="Unassembled WGS sequence"/>
</dbReference>
<evidence type="ECO:0000313" key="2">
    <source>
        <dbReference type="Proteomes" id="UP000054911"/>
    </source>
</evidence>
<proteinExistence type="predicted"/>
<keyword evidence="2" id="KW-1185">Reference proteome</keyword>
<accession>A0A158BHY4</accession>
<dbReference type="EMBL" id="FCOE02000010">
    <property type="protein sequence ID" value="SAK69674.1"/>
    <property type="molecule type" value="Genomic_DNA"/>
</dbReference>
<dbReference type="PIRSF" id="PIRSF039032">
    <property type="entry name" value="HigB-2"/>
    <property type="match status" value="1"/>
</dbReference>